<dbReference type="InterPro" id="IPR023828">
    <property type="entry name" value="Peptidase_S8_Ser-AS"/>
</dbReference>
<organism evidence="9 10">
    <name type="scientific">Paenibacillus lemnae</name>
    <dbReference type="NCBI Taxonomy" id="1330551"/>
    <lineage>
        <taxon>Bacteria</taxon>
        <taxon>Bacillati</taxon>
        <taxon>Bacillota</taxon>
        <taxon>Bacilli</taxon>
        <taxon>Bacillales</taxon>
        <taxon>Paenibacillaceae</taxon>
        <taxon>Paenibacillus</taxon>
    </lineage>
</organism>
<evidence type="ECO:0000313" key="9">
    <source>
        <dbReference type="EMBL" id="NMO94369.1"/>
    </source>
</evidence>
<feature type="active site" description="Charge relay system" evidence="5 6">
    <location>
        <position position="170"/>
    </location>
</feature>
<dbReference type="RefSeq" id="WP_169503066.1">
    <property type="nucleotide sequence ID" value="NZ_JABBPN010000001.1"/>
</dbReference>
<gene>
    <name evidence="9" type="ORF">HII30_01035</name>
</gene>
<dbReference type="CDD" id="cd07487">
    <property type="entry name" value="Peptidases_S8_1"/>
    <property type="match status" value="1"/>
</dbReference>
<dbReference type="InterPro" id="IPR023827">
    <property type="entry name" value="Peptidase_S8_Asp-AS"/>
</dbReference>
<accession>A0A848M272</accession>
<sequence>MNGRKGSSRDMNKLSRSLRTVLSRNKEFNSSKPPAYRIIIQMKQGLSQASLRELQQAAAPETIRRVRHLPLIRAISAQAAESCLLRLCACDSVKRIYPDRLHRSSLYIAAPAIGSDTVRKKQGYTGKGIHIAVLDTGVYNHPDLTKPVNRIVGFKDFVNGRKLPYDDNGHGTHVAGDAAGNGWVSKGKYKGAAPEAGIVGVKVLDREGKGYDSTIIQGIQWCMANRNKLKLRVLNLSLGSPALGPWSEDPMCQAVEKAVQAGLVVTAAAGNSGPGRGSVESPGISPSVITVGAVDDRRTVTQADDVITVFSGRGPAKGGGVKPDLLAPGETIISLRSPGSLLDRELPYQRVGRSYFTLSGTSMASPLVAGAAALLLQKQPGLSPQQVKEKLKRHAYSLGLDANTGGSGEVNVRFLIPGARIRHRPRRTARHAHRS</sequence>
<reference evidence="9 10" key="1">
    <citation type="submission" date="2020-04" db="EMBL/GenBank/DDBJ databases">
        <title>Paenibacillus algicola sp. nov., a novel marine bacterium producing alginate lyase.</title>
        <authorList>
            <person name="Huang H."/>
        </authorList>
    </citation>
    <scope>NUCLEOTIDE SEQUENCE [LARGE SCALE GENOMIC DNA]</scope>
    <source>
        <strain evidence="9 10">L7-75</strain>
    </source>
</reference>
<comment type="caution">
    <text evidence="9">The sequence shown here is derived from an EMBL/GenBank/DDBJ whole genome shotgun (WGS) entry which is preliminary data.</text>
</comment>
<evidence type="ECO:0000256" key="2">
    <source>
        <dbReference type="ARBA" id="ARBA00022670"/>
    </source>
</evidence>
<feature type="active site" description="Charge relay system" evidence="5 6">
    <location>
        <position position="135"/>
    </location>
</feature>
<protein>
    <submittedName>
        <fullName evidence="9">S8 family peptidase</fullName>
    </submittedName>
</protein>
<dbReference type="PROSITE" id="PS51892">
    <property type="entry name" value="SUBTILASE"/>
    <property type="match status" value="1"/>
</dbReference>
<dbReference type="PANTHER" id="PTHR43806:SF65">
    <property type="entry name" value="SERINE PROTEASE APRX"/>
    <property type="match status" value="1"/>
</dbReference>
<dbReference type="Proteomes" id="UP000565468">
    <property type="component" value="Unassembled WGS sequence"/>
</dbReference>
<evidence type="ECO:0000256" key="5">
    <source>
        <dbReference type="PIRSR" id="PIRSR615500-1"/>
    </source>
</evidence>
<dbReference type="InterPro" id="IPR022398">
    <property type="entry name" value="Peptidase_S8_His-AS"/>
</dbReference>
<name>A0A848M272_PAELE</name>
<dbReference type="PROSITE" id="PS00137">
    <property type="entry name" value="SUBTILASE_HIS"/>
    <property type="match status" value="1"/>
</dbReference>
<feature type="domain" description="Peptidase S8/S53" evidence="8">
    <location>
        <begin position="126"/>
        <end position="396"/>
    </location>
</feature>
<evidence type="ECO:0000313" key="10">
    <source>
        <dbReference type="Proteomes" id="UP000565468"/>
    </source>
</evidence>
<evidence type="ECO:0000256" key="7">
    <source>
        <dbReference type="RuleBase" id="RU003355"/>
    </source>
</evidence>
<evidence type="ECO:0000256" key="3">
    <source>
        <dbReference type="ARBA" id="ARBA00022801"/>
    </source>
</evidence>
<dbReference type="GO" id="GO:0006508">
    <property type="term" value="P:proteolysis"/>
    <property type="evidence" value="ECO:0007669"/>
    <property type="project" value="UniProtKB-KW"/>
</dbReference>
<dbReference type="PRINTS" id="PR00723">
    <property type="entry name" value="SUBTILISIN"/>
</dbReference>
<dbReference type="EMBL" id="JABBPN010000001">
    <property type="protein sequence ID" value="NMO94369.1"/>
    <property type="molecule type" value="Genomic_DNA"/>
</dbReference>
<feature type="active site" description="Charge relay system" evidence="5 6">
    <location>
        <position position="362"/>
    </location>
</feature>
<proteinExistence type="inferred from homology"/>
<dbReference type="SUPFAM" id="SSF52743">
    <property type="entry name" value="Subtilisin-like"/>
    <property type="match status" value="1"/>
</dbReference>
<dbReference type="Gene3D" id="3.40.50.200">
    <property type="entry name" value="Peptidase S8/S53 domain"/>
    <property type="match status" value="1"/>
</dbReference>
<keyword evidence="4 6" id="KW-0720">Serine protease</keyword>
<dbReference type="InterPro" id="IPR050131">
    <property type="entry name" value="Peptidase_S8_subtilisin-like"/>
</dbReference>
<dbReference type="Pfam" id="PF00082">
    <property type="entry name" value="Peptidase_S8"/>
    <property type="match status" value="1"/>
</dbReference>
<evidence type="ECO:0000256" key="4">
    <source>
        <dbReference type="ARBA" id="ARBA00022825"/>
    </source>
</evidence>
<evidence type="ECO:0000256" key="1">
    <source>
        <dbReference type="ARBA" id="ARBA00011073"/>
    </source>
</evidence>
<dbReference type="PROSITE" id="PS00138">
    <property type="entry name" value="SUBTILASE_SER"/>
    <property type="match status" value="1"/>
</dbReference>
<evidence type="ECO:0000256" key="6">
    <source>
        <dbReference type="PROSITE-ProRule" id="PRU01240"/>
    </source>
</evidence>
<keyword evidence="10" id="KW-1185">Reference proteome</keyword>
<comment type="similarity">
    <text evidence="1 6 7">Belongs to the peptidase S8 family.</text>
</comment>
<dbReference type="PANTHER" id="PTHR43806">
    <property type="entry name" value="PEPTIDASE S8"/>
    <property type="match status" value="1"/>
</dbReference>
<evidence type="ECO:0000259" key="8">
    <source>
        <dbReference type="Pfam" id="PF00082"/>
    </source>
</evidence>
<dbReference type="InterPro" id="IPR036852">
    <property type="entry name" value="Peptidase_S8/S53_dom_sf"/>
</dbReference>
<dbReference type="InterPro" id="IPR015500">
    <property type="entry name" value="Peptidase_S8_subtilisin-rel"/>
</dbReference>
<keyword evidence="3 6" id="KW-0378">Hydrolase</keyword>
<dbReference type="InterPro" id="IPR000209">
    <property type="entry name" value="Peptidase_S8/S53_dom"/>
</dbReference>
<dbReference type="GO" id="GO:0004252">
    <property type="term" value="F:serine-type endopeptidase activity"/>
    <property type="evidence" value="ECO:0007669"/>
    <property type="project" value="UniProtKB-UniRule"/>
</dbReference>
<dbReference type="AlphaFoldDB" id="A0A848M272"/>
<keyword evidence="2 6" id="KW-0645">Protease</keyword>
<dbReference type="PROSITE" id="PS00136">
    <property type="entry name" value="SUBTILASE_ASP"/>
    <property type="match status" value="1"/>
</dbReference>